<comment type="caution">
    <text evidence="2">The sequence shown here is derived from an EMBL/GenBank/DDBJ whole genome shotgun (WGS) entry which is preliminary data.</text>
</comment>
<evidence type="ECO:0000313" key="2">
    <source>
        <dbReference type="EMBL" id="OLS03256.1"/>
    </source>
</evidence>
<organism evidence="2 3">
    <name type="scientific">Tissierella creatinophila DSM 6911</name>
    <dbReference type="NCBI Taxonomy" id="1123403"/>
    <lineage>
        <taxon>Bacteria</taxon>
        <taxon>Bacillati</taxon>
        <taxon>Bacillota</taxon>
        <taxon>Tissierellia</taxon>
        <taxon>Tissierellales</taxon>
        <taxon>Tissierellaceae</taxon>
        <taxon>Tissierella</taxon>
    </lineage>
</organism>
<gene>
    <name evidence="2" type="primary">osmF</name>
    <name evidence="2" type="ORF">TICRE_09570</name>
</gene>
<dbReference type="EMBL" id="LTDM01000011">
    <property type="protein sequence ID" value="OLS03256.1"/>
    <property type="molecule type" value="Genomic_DNA"/>
</dbReference>
<dbReference type="InterPro" id="IPR007210">
    <property type="entry name" value="ABC_Gly_betaine_transp_sub-bd"/>
</dbReference>
<feature type="domain" description="ABC-type glycine betaine transport system substrate-binding" evidence="1">
    <location>
        <begin position="32"/>
        <end position="296"/>
    </location>
</feature>
<evidence type="ECO:0000259" key="1">
    <source>
        <dbReference type="Pfam" id="PF04069"/>
    </source>
</evidence>
<proteinExistence type="predicted"/>
<dbReference type="Gene3D" id="3.40.190.120">
    <property type="entry name" value="Osmoprotection protein (prox), domain 2"/>
    <property type="match status" value="1"/>
</dbReference>
<dbReference type="GO" id="GO:0043190">
    <property type="term" value="C:ATP-binding cassette (ABC) transporter complex"/>
    <property type="evidence" value="ECO:0007669"/>
    <property type="project" value="InterPro"/>
</dbReference>
<reference evidence="2 3" key="1">
    <citation type="submission" date="2016-02" db="EMBL/GenBank/DDBJ databases">
        <title>Genome sequence of Tissierella creatinophila DSM 6911.</title>
        <authorList>
            <person name="Poehlein A."/>
            <person name="Daniel R."/>
        </authorList>
    </citation>
    <scope>NUCLEOTIDE SEQUENCE [LARGE SCALE GENOMIC DNA]</scope>
    <source>
        <strain evidence="2 3">DSM 6911</strain>
    </source>
</reference>
<dbReference type="Pfam" id="PF04069">
    <property type="entry name" value="OpuAC"/>
    <property type="match status" value="1"/>
</dbReference>
<dbReference type="AlphaFoldDB" id="A0A1U7M7J4"/>
<sequence length="303" mass="33754">MKRKLIIFIALVVCVVSLVGCGNTKDKNSKGEITIGSKTFTESLVLGSVMVQYLEDLGYTVNDETGLGETAIIRTALTSGEIDGYFEYTGTGLMQFMEHEPVFDAEEAYNLVSEWDKDNDITWLPYSSANNTYVMVATPELAEKYKLKNVSDLAKAYNDGNSITLVTAAESYERPDMMPRLMEVYDFNVPNEDRLNLELGLFYEAMKNGKAEVTTGFATDGIIERDGYVPLEDDKNAFAVYSIAPVFRTEVLEKYPDLEAEIAKLTDIITNESVMSLNSKVDIDKMSVEEAAKDFLVENGLIK</sequence>
<evidence type="ECO:0000313" key="3">
    <source>
        <dbReference type="Proteomes" id="UP000186112"/>
    </source>
</evidence>
<dbReference type="Proteomes" id="UP000186112">
    <property type="component" value="Unassembled WGS sequence"/>
</dbReference>
<dbReference type="PROSITE" id="PS51257">
    <property type="entry name" value="PROKAR_LIPOPROTEIN"/>
    <property type="match status" value="1"/>
</dbReference>
<dbReference type="Gene3D" id="3.40.190.10">
    <property type="entry name" value="Periplasmic binding protein-like II"/>
    <property type="match status" value="1"/>
</dbReference>
<dbReference type="GO" id="GO:0022857">
    <property type="term" value="F:transmembrane transporter activity"/>
    <property type="evidence" value="ECO:0007669"/>
    <property type="project" value="InterPro"/>
</dbReference>
<keyword evidence="3" id="KW-1185">Reference proteome</keyword>
<dbReference type="OrthoDB" id="9801163at2"/>
<protein>
    <submittedName>
        <fullName evidence="2">Putative osmoprotectant uptake system substrate-binding protein OsmF</fullName>
    </submittedName>
</protein>
<dbReference type="RefSeq" id="WP_075725677.1">
    <property type="nucleotide sequence ID" value="NZ_LTDM01000011.1"/>
</dbReference>
<dbReference type="SUPFAM" id="SSF53850">
    <property type="entry name" value="Periplasmic binding protein-like II"/>
    <property type="match status" value="1"/>
</dbReference>
<accession>A0A1U7M7J4</accession>
<name>A0A1U7M7J4_TISCR</name>